<dbReference type="InterPro" id="IPR007729">
    <property type="entry name" value="DGOK"/>
</dbReference>
<dbReference type="GO" id="GO:0034194">
    <property type="term" value="P:D-galactonate catabolic process"/>
    <property type="evidence" value="ECO:0007669"/>
    <property type="project" value="InterPro"/>
</dbReference>
<name>A0A9X2T183_9HYPH</name>
<dbReference type="InterPro" id="IPR042257">
    <property type="entry name" value="DGOK_C"/>
</dbReference>
<proteinExistence type="predicted"/>
<dbReference type="EMBL" id="JANTHZ010000001">
    <property type="protein sequence ID" value="MCS0494452.1"/>
    <property type="molecule type" value="Genomic_DNA"/>
</dbReference>
<organism evidence="1 2">
    <name type="scientific">Ancylobacter mangrovi</name>
    <dbReference type="NCBI Taxonomy" id="2972472"/>
    <lineage>
        <taxon>Bacteria</taxon>
        <taxon>Pseudomonadati</taxon>
        <taxon>Pseudomonadota</taxon>
        <taxon>Alphaproteobacteria</taxon>
        <taxon>Hyphomicrobiales</taxon>
        <taxon>Xanthobacteraceae</taxon>
        <taxon>Ancylobacter</taxon>
    </lineage>
</organism>
<dbReference type="Proteomes" id="UP001151088">
    <property type="component" value="Unassembled WGS sequence"/>
</dbReference>
<gene>
    <name evidence="1" type="ORF">NVS89_05030</name>
</gene>
<evidence type="ECO:0000313" key="2">
    <source>
        <dbReference type="Proteomes" id="UP001151088"/>
    </source>
</evidence>
<dbReference type="GO" id="GO:0008671">
    <property type="term" value="F:2-dehydro-3-deoxygalactonokinase activity"/>
    <property type="evidence" value="ECO:0007669"/>
    <property type="project" value="InterPro"/>
</dbReference>
<dbReference type="InterPro" id="IPR042258">
    <property type="entry name" value="DGOK_N"/>
</dbReference>
<dbReference type="Pfam" id="PF05035">
    <property type="entry name" value="DGOK"/>
    <property type="match status" value="1"/>
</dbReference>
<dbReference type="Gene3D" id="3.30.420.310">
    <property type="entry name" value="2-keto-3-deoxy-galactonokinase, C-terminal domain"/>
    <property type="match status" value="1"/>
</dbReference>
<dbReference type="Gene3D" id="3.30.420.300">
    <property type="entry name" value="2-keto-3-deoxy-galactonokinase, substrate binding domain"/>
    <property type="match status" value="1"/>
</dbReference>
<reference evidence="1" key="1">
    <citation type="submission" date="2022-08" db="EMBL/GenBank/DDBJ databases">
        <authorList>
            <person name="Li F."/>
        </authorList>
    </citation>
    <scope>NUCLEOTIDE SEQUENCE</scope>
    <source>
        <strain evidence="1">MQZ15Z-1</strain>
    </source>
</reference>
<accession>A0A9X2T183</accession>
<dbReference type="AlphaFoldDB" id="A0A9X2T183"/>
<keyword evidence="2" id="KW-1185">Reference proteome</keyword>
<dbReference type="RefSeq" id="WP_258731402.1">
    <property type="nucleotide sequence ID" value="NZ_JANTHZ010000001.1"/>
</dbReference>
<protein>
    <submittedName>
        <fullName evidence="1">2-dehydro-3-deoxygalactonokinase</fullName>
    </submittedName>
</protein>
<sequence length="309" mass="33093">MFCAAVDWGTSSFRLWLLDRAGMVVAERRSDEGMQHCHRVGFAPVLEAHLAAAGAPTGLPVMICGMAGARQGWQEAGYLDLPARLDTLPEQAIRIAGAAREVFILPGLAQRRAEAPDVIRGEETQLLGVLDASDDTRLFCLPGTHSKWVAVEQGAVTRFATFMTGELFALLSRHSILAHAMPQDMEVREDAPRFLEGVEDGASAPEAATRRLFGLRASQLLGFSDRGDGAAYLSGLLIGVEIAGARAFDGGEKALTLLAGGPLARLYERALTVHGYTVATRDAGEATRRGLHQAALRRWPHCAPVEAAS</sequence>
<dbReference type="CDD" id="cd24012">
    <property type="entry name" value="ASKHA_NBD_KDGal-kinase"/>
    <property type="match status" value="1"/>
</dbReference>
<evidence type="ECO:0000313" key="1">
    <source>
        <dbReference type="EMBL" id="MCS0494452.1"/>
    </source>
</evidence>
<comment type="caution">
    <text evidence="1">The sequence shown here is derived from an EMBL/GenBank/DDBJ whole genome shotgun (WGS) entry which is preliminary data.</text>
</comment>